<gene>
    <name evidence="3" type="ORF">DCAF_LOCUS25983</name>
</gene>
<protein>
    <recommendedName>
        <fullName evidence="2">DUF4378 domain-containing protein</fullName>
    </recommendedName>
</protein>
<feature type="region of interest" description="Disordered" evidence="1">
    <location>
        <begin position="221"/>
        <end position="245"/>
    </location>
</feature>
<dbReference type="InterPro" id="IPR033334">
    <property type="entry name" value="LNG1/2"/>
</dbReference>
<feature type="domain" description="DUF4378" evidence="2">
    <location>
        <begin position="333"/>
        <end position="509"/>
    </location>
</feature>
<dbReference type="PANTHER" id="PTHR31680">
    <property type="entry name" value="LONGIFOLIA PROTEIN"/>
    <property type="match status" value="1"/>
</dbReference>
<dbReference type="Proteomes" id="UP001314170">
    <property type="component" value="Unassembled WGS sequence"/>
</dbReference>
<dbReference type="EMBL" id="CAWUPB010001196">
    <property type="protein sequence ID" value="CAK7355723.1"/>
    <property type="molecule type" value="Genomic_DNA"/>
</dbReference>
<dbReference type="Pfam" id="PF14309">
    <property type="entry name" value="DUF4378"/>
    <property type="match status" value="1"/>
</dbReference>
<comment type="caution">
    <text evidence="3">The sequence shown here is derived from an EMBL/GenBank/DDBJ whole genome shotgun (WGS) entry which is preliminary data.</text>
</comment>
<evidence type="ECO:0000256" key="1">
    <source>
        <dbReference type="SAM" id="MobiDB-lite"/>
    </source>
</evidence>
<feature type="region of interest" description="Disordered" evidence="1">
    <location>
        <begin position="30"/>
        <end position="163"/>
    </location>
</feature>
<evidence type="ECO:0000259" key="2">
    <source>
        <dbReference type="Pfam" id="PF14309"/>
    </source>
</evidence>
<reference evidence="3 4" key="1">
    <citation type="submission" date="2024-01" db="EMBL/GenBank/DDBJ databases">
        <authorList>
            <person name="Waweru B."/>
        </authorList>
    </citation>
    <scope>NUCLEOTIDE SEQUENCE [LARGE SCALE GENOMIC DNA]</scope>
</reference>
<name>A0AAV1SRI2_9ROSI</name>
<sequence>MKPAKLIGKASIPVSAVISADSSSGIHRLQIAAPEDGRKESLDKKTAKDLSPRTNNLTDHSNKPRHRYPMDKNAGARSITLADHSKETRSTTREPTNSGKRSGTMNLRQQQKLGFEKQSHPATASSDSNRTRRKPGKQPTESSSPLQKPRAKSLNLQPSDDELSDISDLRHFSHQGDVVSLESESNISLASQVDDEVSSIDRSHKINRTFIQQAHWKKRNLVERSTKDTSLPEPRPASSEQPSPVSVLDATFYGDESPSPIKKISIAFKDDDEWIPMENYSSHSMSSSLNSMNNYRNEQKIKSLIQNLQEILSSQDEDIMDGATPLYNRTNPDHQYISQILLASGLHKDFESGLTTINLHPTGIPINPDIFHALEQAKASSGHFIDDHNSKKNSQLKTQAKIQRKLLFDVVNEILVNKLLPENSCKRWLLSKMLAGKRQMQQQLLGELCSDIDRLQGTHCLFDDEDDNSRSILWEVLMHQSIHWTNCHDEIQGIVLDVERLIFKDLITEIISSEMIGQQGRFAGHRRQLFLK</sequence>
<dbReference type="AlphaFoldDB" id="A0AAV1SRI2"/>
<keyword evidence="4" id="KW-1185">Reference proteome</keyword>
<feature type="compositionally biased region" description="Polar residues" evidence="1">
    <location>
        <begin position="93"/>
        <end position="112"/>
    </location>
</feature>
<dbReference type="InterPro" id="IPR025486">
    <property type="entry name" value="DUF4378"/>
</dbReference>
<dbReference type="GO" id="GO:0051513">
    <property type="term" value="P:regulation of monopolar cell growth"/>
    <property type="evidence" value="ECO:0007669"/>
    <property type="project" value="InterPro"/>
</dbReference>
<evidence type="ECO:0000313" key="4">
    <source>
        <dbReference type="Proteomes" id="UP001314170"/>
    </source>
</evidence>
<accession>A0AAV1SRI2</accession>
<proteinExistence type="predicted"/>
<dbReference type="PANTHER" id="PTHR31680:SF15">
    <property type="entry name" value="PROTEIN LONGIFOLIA 2"/>
    <property type="match status" value="1"/>
</dbReference>
<evidence type="ECO:0000313" key="3">
    <source>
        <dbReference type="EMBL" id="CAK7355723.1"/>
    </source>
</evidence>
<organism evidence="3 4">
    <name type="scientific">Dovyalis caffra</name>
    <dbReference type="NCBI Taxonomy" id="77055"/>
    <lineage>
        <taxon>Eukaryota</taxon>
        <taxon>Viridiplantae</taxon>
        <taxon>Streptophyta</taxon>
        <taxon>Embryophyta</taxon>
        <taxon>Tracheophyta</taxon>
        <taxon>Spermatophyta</taxon>
        <taxon>Magnoliopsida</taxon>
        <taxon>eudicotyledons</taxon>
        <taxon>Gunneridae</taxon>
        <taxon>Pentapetalae</taxon>
        <taxon>rosids</taxon>
        <taxon>fabids</taxon>
        <taxon>Malpighiales</taxon>
        <taxon>Salicaceae</taxon>
        <taxon>Flacourtieae</taxon>
        <taxon>Dovyalis</taxon>
    </lineage>
</organism>
<feature type="compositionally biased region" description="Basic and acidic residues" evidence="1">
    <location>
        <begin position="83"/>
        <end position="92"/>
    </location>
</feature>
<feature type="compositionally biased region" description="Basic and acidic residues" evidence="1">
    <location>
        <begin position="35"/>
        <end position="51"/>
    </location>
</feature>